<dbReference type="AlphaFoldDB" id="A0A831LDG2"/>
<name>A0A831LDG2_9BACT</name>
<protein>
    <submittedName>
        <fullName evidence="1">BREX-1 system phosphatase PglZ type B</fullName>
    </submittedName>
</protein>
<dbReference type="EMBL" id="DSDK01000751">
    <property type="protein sequence ID" value="HDR52599.1"/>
    <property type="molecule type" value="Genomic_DNA"/>
</dbReference>
<dbReference type="NCBIfam" id="NF033450">
    <property type="entry name" value="BREX_PglZ_1_B"/>
    <property type="match status" value="1"/>
</dbReference>
<sequence>INLCKQHFDFTPDPANIKAIAEKLGSQKGAWKQVWQLYANAPRKYPEIEEFLRLAKPDDLGTGIFALPEESWPQVNEDKEAELAKSLGKVSKSDLPKGLALLRELEKEHAERRKWVWNELGKAPLSDALKFLVQMADASVNPYSSSTIEELKNYYTKEGYAVDQNMRKALAAVKSEKDKSAIIPVIRLFYKPWLTNLTQKFQNLVAKEPALFTAQSAKDETDKYILFADAFRYEAAKEFAQRLLKCSYKVAIKPIWSAIPSLTATSKPAVSPLAIKVSTQSTISDFSPALENGKDLKTQVFRDTLENCGFHFIRNANEIEQNQSYWQETGKIDSQGHEEQANMVKRMDEFFDQVQESIENAFEKGIERIKIVTDHGWLLLPGGLPKKQLNAGLTETRWGRCALIKEGAETDLLHLSWRWNPSIFVAYAPDIHFFKANVEYAHGGISLQECLVPTMIVENPNAGKNTSLAKITEVKWVNLKCTVVTENADGCVLDIRTKYNDESTSILETKRKNVVENRGVLMVTDEAEGNAASVVLMDKNNRIVDRKPTTVGG</sequence>
<comment type="caution">
    <text evidence="1">The sequence shown here is derived from an EMBL/GenBank/DDBJ whole genome shotgun (WGS) entry which is preliminary data.</text>
</comment>
<gene>
    <name evidence="1" type="primary">pglZ</name>
    <name evidence="1" type="ORF">ENN90_13440</name>
</gene>
<proteinExistence type="predicted"/>
<dbReference type="Proteomes" id="UP000886047">
    <property type="component" value="Unassembled WGS sequence"/>
</dbReference>
<organism evidence="1">
    <name type="scientific">Mariniphaga anaerophila</name>
    <dbReference type="NCBI Taxonomy" id="1484053"/>
    <lineage>
        <taxon>Bacteria</taxon>
        <taxon>Pseudomonadati</taxon>
        <taxon>Bacteroidota</taxon>
        <taxon>Bacteroidia</taxon>
        <taxon>Marinilabiliales</taxon>
        <taxon>Prolixibacteraceae</taxon>
        <taxon>Mariniphaga</taxon>
    </lineage>
</organism>
<evidence type="ECO:0000313" key="1">
    <source>
        <dbReference type="EMBL" id="HDR52599.1"/>
    </source>
</evidence>
<feature type="non-terminal residue" evidence="1">
    <location>
        <position position="1"/>
    </location>
</feature>
<accession>A0A831LDG2</accession>
<reference evidence="1" key="1">
    <citation type="journal article" date="2020" name="mSystems">
        <title>Genome- and Community-Level Interaction Insights into Carbon Utilization and Element Cycling Functions of Hydrothermarchaeota in Hydrothermal Sediment.</title>
        <authorList>
            <person name="Zhou Z."/>
            <person name="Liu Y."/>
            <person name="Xu W."/>
            <person name="Pan J."/>
            <person name="Luo Z.H."/>
            <person name="Li M."/>
        </authorList>
    </citation>
    <scope>NUCLEOTIDE SEQUENCE [LARGE SCALE GENOMIC DNA]</scope>
    <source>
        <strain evidence="1">SpSt-1217</strain>
    </source>
</reference>